<evidence type="ECO:0000313" key="5">
    <source>
        <dbReference type="Proteomes" id="UP000008794"/>
    </source>
</evidence>
<dbReference type="Gene3D" id="2.160.20.10">
    <property type="entry name" value="Single-stranded right-handed beta-helix, Pectin lyase-like"/>
    <property type="match status" value="1"/>
</dbReference>
<dbReference type="CDD" id="cd14948">
    <property type="entry name" value="BACON"/>
    <property type="match status" value="1"/>
</dbReference>
<accession>D4IK87</accession>
<name>D4IK87_9BACT</name>
<dbReference type="EMBL" id="FP929032">
    <property type="protein sequence ID" value="CBK63349.1"/>
    <property type="molecule type" value="Genomic_DNA"/>
</dbReference>
<sequence>MKMKNISTYFTRTACALLLLAVSAGCEAFPTDDSGFTPETPELSIRANEVENVPREKTTLTIPVESNLPWRAGTDASWISFEKARGTGDGDCIISVALNTSRDERTGTVRIWITDDAVKTFRITQAPTVAGENPMDYYVKTDGDGTADGLSWANATTLENALNMAAFGDKVHLAAGTYTPYAPVAGGSLDNASDKTFELNSNITLIGGYPSDATEGAISAPAVNETIFSGETENGTVSHVVVVTAVPDPDFRLKIQGITITGGKAQTNRKVTINGTSVDARSGGGIVIVASAVDFVNCKIKDNTAQNNGNIVLHNGSDVKFENCVISDNIHSGNNGGAGIYNDTSTLTVDNCTFENNRTSHFGTAIYAVNTNAKSYNYIYNSTFTKNVADHNTRQGGAIYGRENSETVIVNSTFMGNTGGKGGAIAVYGANGKTTKLDIVNCTITGNTAKSYGGGINISNSYCITRIYNTIVSGNSDPKNSDLQLDDDGGQAVLSAGQSYVNGSQIYDVNSILLQDISFDAETMLGPLSDNGGKTQTVALKGPDNPALTNGMGVPMLRALQIEYSQWISKDVIILDQRGVSRDGKAVIGAWVNE</sequence>
<dbReference type="InterPro" id="IPR059226">
    <property type="entry name" value="Choice_anch_Q_dom"/>
</dbReference>
<dbReference type="InterPro" id="IPR012334">
    <property type="entry name" value="Pectin_lyas_fold"/>
</dbReference>
<dbReference type="InterPro" id="IPR024361">
    <property type="entry name" value="BACON"/>
</dbReference>
<protein>
    <recommendedName>
        <fullName evidence="6">BACON domain-containing protein</fullName>
    </recommendedName>
</protein>
<reference evidence="4 5" key="1">
    <citation type="submission" date="2010-03" db="EMBL/GenBank/DDBJ databases">
        <title>The genome sequence of Alistipes shahii WAL 8301.</title>
        <authorList>
            <consortium name="metaHIT consortium -- http://www.metahit.eu/"/>
            <person name="Pajon A."/>
            <person name="Turner K."/>
            <person name="Parkhill J."/>
        </authorList>
    </citation>
    <scope>NUCLEOTIDE SEQUENCE [LARGE SCALE GENOMIC DNA]</scope>
    <source>
        <strain evidence="4 5">WAL 8301</strain>
    </source>
</reference>
<dbReference type="PROSITE" id="PS51257">
    <property type="entry name" value="PROKAR_LIPOPROTEIN"/>
    <property type="match status" value="1"/>
</dbReference>
<dbReference type="InterPro" id="IPR006626">
    <property type="entry name" value="PbH1"/>
</dbReference>
<reference evidence="4 5" key="2">
    <citation type="submission" date="2010-03" db="EMBL/GenBank/DDBJ databases">
        <authorList>
            <person name="Pajon A."/>
        </authorList>
    </citation>
    <scope>NUCLEOTIDE SEQUENCE [LARGE SCALE GENOMIC DNA]</scope>
    <source>
        <strain evidence="4 5">WAL 8301</strain>
    </source>
</reference>
<dbReference type="InterPro" id="IPR039448">
    <property type="entry name" value="Beta_helix"/>
</dbReference>
<dbReference type="SMART" id="SM00710">
    <property type="entry name" value="PbH1"/>
    <property type="match status" value="8"/>
</dbReference>
<dbReference type="PATRIC" id="fig|717959.3.peg.2373"/>
<dbReference type="STRING" id="717959.AL1_07840"/>
<feature type="domain" description="Right handed beta helix" evidence="2">
    <location>
        <begin position="254"/>
        <end position="388"/>
    </location>
</feature>
<evidence type="ECO:0000259" key="3">
    <source>
        <dbReference type="Pfam" id="PF19190"/>
    </source>
</evidence>
<keyword evidence="5" id="KW-1185">Reference proteome</keyword>
<dbReference type="NCBIfam" id="NF041518">
    <property type="entry name" value="choice_anch_Q"/>
    <property type="match status" value="1"/>
</dbReference>
<proteinExistence type="predicted"/>
<keyword evidence="1" id="KW-0732">Signal</keyword>
<evidence type="ECO:0000259" key="2">
    <source>
        <dbReference type="Pfam" id="PF13229"/>
    </source>
</evidence>
<feature type="signal peptide" evidence="1">
    <location>
        <begin position="1"/>
        <end position="28"/>
    </location>
</feature>
<feature type="chain" id="PRO_5003058525" description="BACON domain-containing protein" evidence="1">
    <location>
        <begin position="29"/>
        <end position="594"/>
    </location>
</feature>
<evidence type="ECO:0000256" key="1">
    <source>
        <dbReference type="SAM" id="SignalP"/>
    </source>
</evidence>
<dbReference type="InterPro" id="IPR013783">
    <property type="entry name" value="Ig-like_fold"/>
</dbReference>
<dbReference type="KEGG" id="ash:AL1_07840"/>
<dbReference type="PANTHER" id="PTHR11319">
    <property type="entry name" value="G PROTEIN-COUPLED RECEPTOR-RELATED"/>
    <property type="match status" value="1"/>
</dbReference>
<dbReference type="OrthoDB" id="8440781at2"/>
<dbReference type="SUPFAM" id="SSF51126">
    <property type="entry name" value="Pectin lyase-like"/>
    <property type="match status" value="1"/>
</dbReference>
<evidence type="ECO:0000313" key="4">
    <source>
        <dbReference type="EMBL" id="CBK63349.1"/>
    </source>
</evidence>
<dbReference type="AlphaFoldDB" id="D4IK87"/>
<dbReference type="PANTHER" id="PTHR11319:SF35">
    <property type="entry name" value="OUTER MEMBRANE PROTEIN PMPC-RELATED"/>
    <property type="match status" value="1"/>
</dbReference>
<dbReference type="HOGENOM" id="CLU_482994_0_0_10"/>
<organism evidence="4 5">
    <name type="scientific">Alistipes shahii WAL 8301</name>
    <dbReference type="NCBI Taxonomy" id="717959"/>
    <lineage>
        <taxon>Bacteria</taxon>
        <taxon>Pseudomonadati</taxon>
        <taxon>Bacteroidota</taxon>
        <taxon>Bacteroidia</taxon>
        <taxon>Bacteroidales</taxon>
        <taxon>Rikenellaceae</taxon>
        <taxon>Alistipes</taxon>
    </lineage>
</organism>
<evidence type="ECO:0008006" key="6">
    <source>
        <dbReference type="Google" id="ProtNLM"/>
    </source>
</evidence>
<dbReference type="Pfam" id="PF13229">
    <property type="entry name" value="Beta_helix"/>
    <property type="match status" value="1"/>
</dbReference>
<gene>
    <name evidence="4" type="ORF">AL1_07840</name>
</gene>
<dbReference type="Proteomes" id="UP000008794">
    <property type="component" value="Chromosome"/>
</dbReference>
<feature type="domain" description="BACON" evidence="3">
    <location>
        <begin position="55"/>
        <end position="113"/>
    </location>
</feature>
<dbReference type="Pfam" id="PF19190">
    <property type="entry name" value="BACON_2"/>
    <property type="match status" value="1"/>
</dbReference>
<dbReference type="Gene3D" id="2.60.40.10">
    <property type="entry name" value="Immunoglobulins"/>
    <property type="match status" value="1"/>
</dbReference>
<dbReference type="InterPro" id="IPR011050">
    <property type="entry name" value="Pectin_lyase_fold/virulence"/>
</dbReference>
<dbReference type="BioCyc" id="ASHA717959:AL1_RS03675-MONOMER"/>